<comment type="caution">
    <text evidence="1">The sequence shown here is derived from an EMBL/GenBank/DDBJ whole genome shotgun (WGS) entry which is preliminary data.</text>
</comment>
<organism evidence="1 2">
    <name type="scientific">Neophaeococcomyces mojaviensis</name>
    <dbReference type="NCBI Taxonomy" id="3383035"/>
    <lineage>
        <taxon>Eukaryota</taxon>
        <taxon>Fungi</taxon>
        <taxon>Dikarya</taxon>
        <taxon>Ascomycota</taxon>
        <taxon>Pezizomycotina</taxon>
        <taxon>Eurotiomycetes</taxon>
        <taxon>Chaetothyriomycetidae</taxon>
        <taxon>Chaetothyriales</taxon>
        <taxon>Chaetothyriales incertae sedis</taxon>
        <taxon>Neophaeococcomyces</taxon>
    </lineage>
</organism>
<dbReference type="Proteomes" id="UP001172386">
    <property type="component" value="Unassembled WGS sequence"/>
</dbReference>
<dbReference type="EMBL" id="JAPDRQ010000116">
    <property type="protein sequence ID" value="KAJ9654613.1"/>
    <property type="molecule type" value="Genomic_DNA"/>
</dbReference>
<proteinExistence type="predicted"/>
<accession>A0ACC3A312</accession>
<name>A0ACC3A312_9EURO</name>
<gene>
    <name evidence="1" type="ORF">H2198_006359</name>
</gene>
<reference evidence="1" key="1">
    <citation type="submission" date="2022-10" db="EMBL/GenBank/DDBJ databases">
        <title>Culturing micro-colonial fungi from biological soil crusts in the Mojave desert and describing Neophaeococcomyces mojavensis, and introducing the new genera and species Taxawa tesnikishii.</title>
        <authorList>
            <person name="Kurbessoian T."/>
            <person name="Stajich J.E."/>
        </authorList>
    </citation>
    <scope>NUCLEOTIDE SEQUENCE</scope>
    <source>
        <strain evidence="1">JES_112</strain>
    </source>
</reference>
<evidence type="ECO:0000313" key="2">
    <source>
        <dbReference type="Proteomes" id="UP001172386"/>
    </source>
</evidence>
<keyword evidence="2" id="KW-1185">Reference proteome</keyword>
<sequence>MKVTQCVANAPNLIAISPSLPSRQSWDAVESIDTQQASQVSPQTPADRRRFSGSSSSTFAQSTAALRPETNHTGYTPALEAFKPIIQYSSPGYAAAISPVTQTTSITPGAAPYEWYDLVAQDAVKNVQNYEILKNTSSRWTFDPVTLSRSSAPSPSHFVHSRQNSNEHAGQQITRPPSTRGNGIIAHSNINKEPWNTSEPATLSPMELDYLKYYTDTVGPIFDLFDPERTFTDVIPHLALRNVGLLKSVLAVAARFKSLHALGRHRDNVQGLPQPHIPMTAATPSNTSTTATNTNNTSNFVDTSESHAIQFYYETLSYLSSAMQYPSYTRSPEILATAALLSSYESFHLRRSADWERHLKGVFWIQRSQETNGELSGIRGAVWWNWLRQDIWASLWLHRKPLTIWVPQKHVRDLKGHELASRAVYLLTKAIKYAVDDVRNSTDMNARMMEGDERLAELREWYDCLPVTYQPLPAARSEDEEGPPPVFPVVWIHPPFHAAAMQCYYAATILVLLNRPSVGGRVAYHESQRMLDEAVSMICGLAQSPTALEFKSLMVHFQALYVAGQCVRTKEQQKALYDIFDRVLEFNRFPTKSLLQDLEKVWETL</sequence>
<evidence type="ECO:0000313" key="1">
    <source>
        <dbReference type="EMBL" id="KAJ9654613.1"/>
    </source>
</evidence>
<protein>
    <submittedName>
        <fullName evidence="1">Uncharacterized protein</fullName>
    </submittedName>
</protein>